<evidence type="ECO:0000256" key="3">
    <source>
        <dbReference type="ARBA" id="ARBA00006263"/>
    </source>
</evidence>
<comment type="subcellular location">
    <subcellularLocation>
        <location evidence="1 9">Cell membrane</location>
        <topology evidence="1 9">Multi-pass membrane protein</topology>
    </subcellularLocation>
</comment>
<dbReference type="GO" id="GO:0005886">
    <property type="term" value="C:plasma membrane"/>
    <property type="evidence" value="ECO:0007669"/>
    <property type="project" value="UniProtKB-SubCell"/>
</dbReference>
<feature type="transmembrane region" description="Helical" evidence="9">
    <location>
        <begin position="297"/>
        <end position="319"/>
    </location>
</feature>
<gene>
    <name evidence="10" type="primary">cbiB</name>
    <name evidence="9" type="synonym">cobD</name>
    <name evidence="10" type="ORF">P0Y65_12975</name>
</gene>
<dbReference type="PANTHER" id="PTHR34308:SF1">
    <property type="entry name" value="COBALAMIN BIOSYNTHESIS PROTEIN CBIB"/>
    <property type="match status" value="1"/>
</dbReference>
<name>A0AAJ5VS44_9HYPH</name>
<dbReference type="GO" id="GO:0015420">
    <property type="term" value="F:ABC-type vitamin B12 transporter activity"/>
    <property type="evidence" value="ECO:0007669"/>
    <property type="project" value="UniProtKB-UniRule"/>
</dbReference>
<evidence type="ECO:0000256" key="9">
    <source>
        <dbReference type="HAMAP-Rule" id="MF_00024"/>
    </source>
</evidence>
<keyword evidence="8 9" id="KW-0472">Membrane</keyword>
<dbReference type="Proteomes" id="UP001217476">
    <property type="component" value="Chromosome"/>
</dbReference>
<evidence type="ECO:0000256" key="7">
    <source>
        <dbReference type="ARBA" id="ARBA00022989"/>
    </source>
</evidence>
<dbReference type="EMBL" id="CP119312">
    <property type="protein sequence ID" value="WEK03115.1"/>
    <property type="molecule type" value="Genomic_DNA"/>
</dbReference>
<protein>
    <recommendedName>
        <fullName evidence="9">Cobalamin biosynthesis protein CobD</fullName>
    </recommendedName>
</protein>
<feature type="transmembrane region" description="Helical" evidence="9">
    <location>
        <begin position="82"/>
        <end position="99"/>
    </location>
</feature>
<dbReference type="AlphaFoldDB" id="A0AAJ5VS44"/>
<dbReference type="GO" id="GO:0048472">
    <property type="term" value="F:threonine-phosphate decarboxylase activity"/>
    <property type="evidence" value="ECO:0007669"/>
    <property type="project" value="InterPro"/>
</dbReference>
<dbReference type="GO" id="GO:0009236">
    <property type="term" value="P:cobalamin biosynthetic process"/>
    <property type="evidence" value="ECO:0007669"/>
    <property type="project" value="UniProtKB-UniRule"/>
</dbReference>
<sequence length="320" mass="35022">MHAFIAPLALLVERWLGYPQKLVDVIGHPVIWIGHLITWLEKAVDRRPRTPEQRKLAGVVTLAILLLTVLVISVSMQQLLRLVFFGYVLEVLVATTFLAQKELGRSVQKVAHALRSSLPEGRDAVSHIVGRDPQALDEAGVSRAAIETLAESTSDGVVAPWFWLVLLGLPGIALYKAINTADSMIGHMNEKYRDYGWAAARLDDWVNWIPARLTAVLITAACFFTPFASPSKAWDTARRDARKHKSPNSGWPEASFAGALGFKLGGPRSYDGEMVDLPSFGTGKVDLVGSDILRALVLYRATLNVLLGLSVVVALLVWVA</sequence>
<dbReference type="PANTHER" id="PTHR34308">
    <property type="entry name" value="COBALAMIN BIOSYNTHESIS PROTEIN CBIB"/>
    <property type="match status" value="1"/>
</dbReference>
<keyword evidence="6 9" id="KW-0812">Transmembrane</keyword>
<evidence type="ECO:0000256" key="4">
    <source>
        <dbReference type="ARBA" id="ARBA00022475"/>
    </source>
</evidence>
<comment type="pathway">
    <text evidence="2 9">Cofactor biosynthesis; adenosylcobalamin biosynthesis.</text>
</comment>
<feature type="transmembrane region" description="Helical" evidence="9">
    <location>
        <begin position="56"/>
        <end position="76"/>
    </location>
</feature>
<comment type="function">
    <text evidence="9">Converts cobyric acid to cobinamide by the addition of aminopropanol on the F carboxylic group.</text>
</comment>
<keyword evidence="7 9" id="KW-1133">Transmembrane helix</keyword>
<accession>A0AAJ5VS44</accession>
<proteinExistence type="inferred from homology"/>
<dbReference type="NCBIfam" id="TIGR00380">
    <property type="entry name" value="cobal_cbiB"/>
    <property type="match status" value="1"/>
</dbReference>
<evidence type="ECO:0000256" key="5">
    <source>
        <dbReference type="ARBA" id="ARBA00022573"/>
    </source>
</evidence>
<dbReference type="InterPro" id="IPR004485">
    <property type="entry name" value="Cobalamin_biosynth_CobD/CbiB"/>
</dbReference>
<evidence type="ECO:0000256" key="1">
    <source>
        <dbReference type="ARBA" id="ARBA00004651"/>
    </source>
</evidence>
<keyword evidence="4 9" id="KW-1003">Cell membrane</keyword>
<evidence type="ECO:0000256" key="6">
    <source>
        <dbReference type="ARBA" id="ARBA00022692"/>
    </source>
</evidence>
<evidence type="ECO:0000313" key="11">
    <source>
        <dbReference type="Proteomes" id="UP001217476"/>
    </source>
</evidence>
<reference evidence="10" key="1">
    <citation type="submission" date="2023-03" db="EMBL/GenBank/DDBJ databases">
        <title>Andean soil-derived lignocellulolytic bacterial consortium as a source of novel taxa and putative plastic-active enzymes.</title>
        <authorList>
            <person name="Diaz-Garcia L."/>
            <person name="Chuvochina M."/>
            <person name="Feuerriegel G."/>
            <person name="Bunk B."/>
            <person name="Sproer C."/>
            <person name="Streit W.R."/>
            <person name="Rodriguez L.M."/>
            <person name="Overmann J."/>
            <person name="Jimenez D.J."/>
        </authorList>
    </citation>
    <scope>NUCLEOTIDE SEQUENCE</scope>
    <source>
        <strain evidence="10">MAG 4196</strain>
    </source>
</reference>
<organism evidence="10 11">
    <name type="scientific">Candidatus Devosia phytovorans</name>
    <dbReference type="NCBI Taxonomy" id="3121372"/>
    <lineage>
        <taxon>Bacteria</taxon>
        <taxon>Pseudomonadati</taxon>
        <taxon>Pseudomonadota</taxon>
        <taxon>Alphaproteobacteria</taxon>
        <taxon>Hyphomicrobiales</taxon>
        <taxon>Devosiaceae</taxon>
        <taxon>Devosia</taxon>
    </lineage>
</organism>
<feature type="transmembrane region" description="Helical" evidence="9">
    <location>
        <begin position="161"/>
        <end position="178"/>
    </location>
</feature>
<dbReference type="HAMAP" id="MF_00024">
    <property type="entry name" value="CobD_CbiB"/>
    <property type="match status" value="1"/>
</dbReference>
<evidence type="ECO:0000313" key="10">
    <source>
        <dbReference type="EMBL" id="WEK03115.1"/>
    </source>
</evidence>
<comment type="similarity">
    <text evidence="3 9">Belongs to the CobD/CbiB family.</text>
</comment>
<evidence type="ECO:0000256" key="2">
    <source>
        <dbReference type="ARBA" id="ARBA00004953"/>
    </source>
</evidence>
<keyword evidence="5 9" id="KW-0169">Cobalamin biosynthesis</keyword>
<evidence type="ECO:0000256" key="8">
    <source>
        <dbReference type="ARBA" id="ARBA00023136"/>
    </source>
</evidence>
<feature type="transmembrane region" description="Helical" evidence="9">
    <location>
        <begin position="209"/>
        <end position="229"/>
    </location>
</feature>
<dbReference type="Pfam" id="PF03186">
    <property type="entry name" value="CobD_Cbib"/>
    <property type="match status" value="1"/>
</dbReference>